<dbReference type="Pfam" id="PF01266">
    <property type="entry name" value="DAO"/>
    <property type="match status" value="1"/>
</dbReference>
<dbReference type="GO" id="GO:0005737">
    <property type="term" value="C:cytoplasm"/>
    <property type="evidence" value="ECO:0007669"/>
    <property type="project" value="TreeGrafter"/>
</dbReference>
<dbReference type="PANTHER" id="PTHR13847:SF289">
    <property type="entry name" value="GLYCINE OXIDASE"/>
    <property type="match status" value="1"/>
</dbReference>
<dbReference type="AlphaFoldDB" id="A0A4Y3QYR1"/>
<dbReference type="GO" id="GO:0016491">
    <property type="term" value="F:oxidoreductase activity"/>
    <property type="evidence" value="ECO:0007669"/>
    <property type="project" value="UniProtKB-KW"/>
</dbReference>
<dbReference type="Proteomes" id="UP000319210">
    <property type="component" value="Unassembled WGS sequence"/>
</dbReference>
<dbReference type="OrthoDB" id="4775411at2"/>
<dbReference type="EMBL" id="BJMM01000006">
    <property type="protein sequence ID" value="GEB49080.1"/>
    <property type="molecule type" value="Genomic_DNA"/>
</dbReference>
<dbReference type="Gene3D" id="3.50.50.60">
    <property type="entry name" value="FAD/NAD(P)-binding domain"/>
    <property type="match status" value="1"/>
</dbReference>
<dbReference type="Gene3D" id="3.30.9.10">
    <property type="entry name" value="D-Amino Acid Oxidase, subunit A, domain 2"/>
    <property type="match status" value="1"/>
</dbReference>
<organism evidence="4 5">
    <name type="scientific">Streptomyces cacaoi</name>
    <dbReference type="NCBI Taxonomy" id="1898"/>
    <lineage>
        <taxon>Bacteria</taxon>
        <taxon>Bacillati</taxon>
        <taxon>Actinomycetota</taxon>
        <taxon>Actinomycetes</taxon>
        <taxon>Kitasatosporales</taxon>
        <taxon>Streptomycetaceae</taxon>
        <taxon>Streptomyces</taxon>
    </lineage>
</organism>
<dbReference type="InterPro" id="IPR006076">
    <property type="entry name" value="FAD-dep_OxRdtase"/>
</dbReference>
<protein>
    <submittedName>
        <fullName evidence="4">FAD-dependent oxidoreductase</fullName>
    </submittedName>
</protein>
<evidence type="ECO:0000256" key="2">
    <source>
        <dbReference type="SAM" id="MobiDB-lite"/>
    </source>
</evidence>
<dbReference type="SUPFAM" id="SSF51905">
    <property type="entry name" value="FAD/NAD(P)-binding domain"/>
    <property type="match status" value="1"/>
</dbReference>
<dbReference type="PANTHER" id="PTHR13847">
    <property type="entry name" value="SARCOSINE DEHYDROGENASE-RELATED"/>
    <property type="match status" value="1"/>
</dbReference>
<feature type="domain" description="FAD dependent oxidoreductase" evidence="3">
    <location>
        <begin position="2"/>
        <end position="347"/>
    </location>
</feature>
<evidence type="ECO:0000256" key="1">
    <source>
        <dbReference type="ARBA" id="ARBA00023002"/>
    </source>
</evidence>
<reference evidence="4 5" key="1">
    <citation type="submission" date="2019-06" db="EMBL/GenBank/DDBJ databases">
        <title>Whole genome shotgun sequence of Streptomyces cacaoi subsp. cacaoi NBRC 12748.</title>
        <authorList>
            <person name="Hosoyama A."/>
            <person name="Uohara A."/>
            <person name="Ohji S."/>
            <person name="Ichikawa N."/>
        </authorList>
    </citation>
    <scope>NUCLEOTIDE SEQUENCE [LARGE SCALE GENOMIC DNA]</scope>
    <source>
        <strain evidence="4 5">NBRC 12748</strain>
    </source>
</reference>
<evidence type="ECO:0000313" key="5">
    <source>
        <dbReference type="Proteomes" id="UP000319210"/>
    </source>
</evidence>
<name>A0A4Y3QYR1_STRCI</name>
<keyword evidence="1" id="KW-0560">Oxidoreductase</keyword>
<comment type="caution">
    <text evidence="4">The sequence shown here is derived from an EMBL/GenBank/DDBJ whole genome shotgun (WGS) entry which is preliminary data.</text>
</comment>
<accession>A0A4Y3QYR1</accession>
<sequence>MRVAVVGLGVVGAGAARALALAGAEVTVFERTAPAAGTTGTSFAWINSHQKNPLAYHELNVAGMAEHERLQETGGQWFFRGGNLEWAHEDGRERLDAAVAELRGRDYPVEWITADRARNLVPDLRVPAAVRDVAWYPREGYVLPVALLARLWGEARDHGARLRCPAEVTGLDQERTGVSVTLAGGGTERFDVAVLAAGRWSESVARFAGMSLPMADPEAPGSATVGFLGYTAPLATRLGSVLTTPELNVRPDGGGRLVVQGLDLDAGADPAAVPAPDGPQAQELCTRLRNLLEGTEGAHLESLRVGQRALPGDGLTVAGFDGGGTVYALATHSGITLGPLLGRLAAEEIVTGRERPELGMFRPTRFEGVDRDTLPPPVPARFAGQQ</sequence>
<gene>
    <name evidence="4" type="ORF">SCA03_16310</name>
</gene>
<evidence type="ECO:0000313" key="4">
    <source>
        <dbReference type="EMBL" id="GEB49080.1"/>
    </source>
</evidence>
<feature type="region of interest" description="Disordered" evidence="2">
    <location>
        <begin position="367"/>
        <end position="386"/>
    </location>
</feature>
<evidence type="ECO:0000259" key="3">
    <source>
        <dbReference type="Pfam" id="PF01266"/>
    </source>
</evidence>
<proteinExistence type="predicted"/>
<dbReference type="RefSeq" id="WP_086814424.1">
    <property type="nucleotide sequence ID" value="NZ_BJMM01000006.1"/>
</dbReference>
<keyword evidence="5" id="KW-1185">Reference proteome</keyword>
<dbReference type="InterPro" id="IPR036188">
    <property type="entry name" value="FAD/NAD-bd_sf"/>
</dbReference>